<dbReference type="GO" id="GO:0016020">
    <property type="term" value="C:membrane"/>
    <property type="evidence" value="ECO:0007669"/>
    <property type="project" value="UniProtKB-SubCell"/>
</dbReference>
<sequence>MGPYLTTPNTEKETYKGENDKFIFAATHMQGWRNSMEDAHISKLDIEPGVSLFAVFDGHGGKEVAIFAEKHFQEELLKNQNYKNKNYKQALIDTFMQIDELLLRPEGQEELIKIKGNNDELQAGATANVALIVDKTIYLANAGDSRAMLCRNLAPLDLSKDHKPDDEKEKKRIEAADGFVQNGRTNGNLSLSRAIGDLEYKKDERFRKNEQIIIAEPDVKIEEIQASDKFLLMGCDGVFEIWNHQQIIDYVNSKLKQVVTQEDIQIAAEGLLDSVIAKDTSNGTGCDNMTCIIVYFKR</sequence>
<name>A0A8S1PJH4_PARPR</name>
<comment type="caution">
    <text evidence="16">The sequence shown here is derived from an EMBL/GenBank/DDBJ whole genome shotgun (WGS) entry which is preliminary data.</text>
</comment>
<dbReference type="PROSITE" id="PS51746">
    <property type="entry name" value="PPM_2"/>
    <property type="match status" value="1"/>
</dbReference>
<protein>
    <recommendedName>
        <fullName evidence="5">protein-serine/threonine phosphatase</fullName>
        <ecNumber evidence="5">3.1.3.16</ecNumber>
    </recommendedName>
</protein>
<dbReference type="Pfam" id="PF00481">
    <property type="entry name" value="PP2C"/>
    <property type="match status" value="1"/>
</dbReference>
<keyword evidence="8" id="KW-0460">Magnesium</keyword>
<dbReference type="FunFam" id="3.60.40.10:FF:000064">
    <property type="entry name" value="Protein phosphatase 2C 1"/>
    <property type="match status" value="1"/>
</dbReference>
<proteinExistence type="inferred from homology"/>
<evidence type="ECO:0000256" key="12">
    <source>
        <dbReference type="ARBA" id="ARBA00047761"/>
    </source>
</evidence>
<evidence type="ECO:0000256" key="6">
    <source>
        <dbReference type="ARBA" id="ARBA00022723"/>
    </source>
</evidence>
<evidence type="ECO:0000256" key="11">
    <source>
        <dbReference type="ARBA" id="ARBA00023211"/>
    </source>
</evidence>
<evidence type="ECO:0000313" key="16">
    <source>
        <dbReference type="EMBL" id="CAD8103084.1"/>
    </source>
</evidence>
<keyword evidence="6" id="KW-0479">Metal-binding</keyword>
<dbReference type="InterPro" id="IPR000222">
    <property type="entry name" value="PP2C_BS"/>
</dbReference>
<evidence type="ECO:0000256" key="4">
    <source>
        <dbReference type="ARBA" id="ARBA00006702"/>
    </source>
</evidence>
<keyword evidence="7 14" id="KW-0378">Hydrolase</keyword>
<dbReference type="OMA" id="GASNWAN"/>
<dbReference type="AlphaFoldDB" id="A0A8S1PJH4"/>
<evidence type="ECO:0000256" key="10">
    <source>
        <dbReference type="ARBA" id="ARBA00023136"/>
    </source>
</evidence>
<comment type="catalytic activity">
    <reaction evidence="13">
        <text>O-phospho-L-threonyl-[protein] + H2O = L-threonyl-[protein] + phosphate</text>
        <dbReference type="Rhea" id="RHEA:47004"/>
        <dbReference type="Rhea" id="RHEA-COMP:11060"/>
        <dbReference type="Rhea" id="RHEA-COMP:11605"/>
        <dbReference type="ChEBI" id="CHEBI:15377"/>
        <dbReference type="ChEBI" id="CHEBI:30013"/>
        <dbReference type="ChEBI" id="CHEBI:43474"/>
        <dbReference type="ChEBI" id="CHEBI:61977"/>
        <dbReference type="EC" id="3.1.3.16"/>
    </reaction>
</comment>
<dbReference type="GO" id="GO:0004722">
    <property type="term" value="F:protein serine/threonine phosphatase activity"/>
    <property type="evidence" value="ECO:0007669"/>
    <property type="project" value="UniProtKB-EC"/>
</dbReference>
<dbReference type="CDD" id="cd00143">
    <property type="entry name" value="PP2Cc"/>
    <property type="match status" value="1"/>
</dbReference>
<evidence type="ECO:0000256" key="13">
    <source>
        <dbReference type="ARBA" id="ARBA00048336"/>
    </source>
</evidence>
<dbReference type="GO" id="GO:0046872">
    <property type="term" value="F:metal ion binding"/>
    <property type="evidence" value="ECO:0007669"/>
    <property type="project" value="UniProtKB-KW"/>
</dbReference>
<gene>
    <name evidence="16" type="ORF">PPRIM_AZ9-3.1.T1200024</name>
</gene>
<evidence type="ECO:0000259" key="15">
    <source>
        <dbReference type="PROSITE" id="PS51746"/>
    </source>
</evidence>
<dbReference type="SMART" id="SM00332">
    <property type="entry name" value="PP2Cc"/>
    <property type="match status" value="1"/>
</dbReference>
<organism evidence="16 17">
    <name type="scientific">Paramecium primaurelia</name>
    <dbReference type="NCBI Taxonomy" id="5886"/>
    <lineage>
        <taxon>Eukaryota</taxon>
        <taxon>Sar</taxon>
        <taxon>Alveolata</taxon>
        <taxon>Ciliophora</taxon>
        <taxon>Intramacronucleata</taxon>
        <taxon>Oligohymenophorea</taxon>
        <taxon>Peniculida</taxon>
        <taxon>Parameciidae</taxon>
        <taxon>Paramecium</taxon>
    </lineage>
</organism>
<feature type="domain" description="PPM-type phosphatase" evidence="15">
    <location>
        <begin position="23"/>
        <end position="296"/>
    </location>
</feature>
<dbReference type="InterPro" id="IPR015655">
    <property type="entry name" value="PP2C"/>
</dbReference>
<dbReference type="PROSITE" id="PS01032">
    <property type="entry name" value="PPM_1"/>
    <property type="match status" value="1"/>
</dbReference>
<keyword evidence="10" id="KW-0472">Membrane</keyword>
<dbReference type="InterPro" id="IPR001932">
    <property type="entry name" value="PPM-type_phosphatase-like_dom"/>
</dbReference>
<reference evidence="16" key="1">
    <citation type="submission" date="2021-01" db="EMBL/GenBank/DDBJ databases">
        <authorList>
            <consortium name="Genoscope - CEA"/>
            <person name="William W."/>
        </authorList>
    </citation>
    <scope>NUCLEOTIDE SEQUENCE</scope>
</reference>
<dbReference type="PANTHER" id="PTHR13832">
    <property type="entry name" value="PROTEIN PHOSPHATASE 2C"/>
    <property type="match status" value="1"/>
</dbReference>
<comment type="subcellular location">
    <subcellularLocation>
        <location evidence="3">Membrane</location>
        <topology evidence="3">Peripheral membrane protein</topology>
    </subcellularLocation>
</comment>
<evidence type="ECO:0000256" key="2">
    <source>
        <dbReference type="ARBA" id="ARBA00001946"/>
    </source>
</evidence>
<dbReference type="Proteomes" id="UP000688137">
    <property type="component" value="Unassembled WGS sequence"/>
</dbReference>
<evidence type="ECO:0000256" key="1">
    <source>
        <dbReference type="ARBA" id="ARBA00001936"/>
    </source>
</evidence>
<evidence type="ECO:0000256" key="8">
    <source>
        <dbReference type="ARBA" id="ARBA00022842"/>
    </source>
</evidence>
<evidence type="ECO:0000256" key="14">
    <source>
        <dbReference type="RuleBase" id="RU003465"/>
    </source>
</evidence>
<evidence type="ECO:0000256" key="9">
    <source>
        <dbReference type="ARBA" id="ARBA00022912"/>
    </source>
</evidence>
<comment type="cofactor">
    <cofactor evidence="2">
        <name>Mg(2+)</name>
        <dbReference type="ChEBI" id="CHEBI:18420"/>
    </cofactor>
</comment>
<evidence type="ECO:0000256" key="5">
    <source>
        <dbReference type="ARBA" id="ARBA00013081"/>
    </source>
</evidence>
<dbReference type="PANTHER" id="PTHR13832:SF803">
    <property type="entry name" value="PROTEIN PHOSPHATASE 1G"/>
    <property type="match status" value="1"/>
</dbReference>
<accession>A0A8S1PJH4</accession>
<dbReference type="EMBL" id="CAJJDM010000123">
    <property type="protein sequence ID" value="CAD8103084.1"/>
    <property type="molecule type" value="Genomic_DNA"/>
</dbReference>
<comment type="cofactor">
    <cofactor evidence="1">
        <name>Mn(2+)</name>
        <dbReference type="ChEBI" id="CHEBI:29035"/>
    </cofactor>
</comment>
<keyword evidence="9 14" id="KW-0904">Protein phosphatase</keyword>
<keyword evidence="11" id="KW-0464">Manganese</keyword>
<evidence type="ECO:0000256" key="7">
    <source>
        <dbReference type="ARBA" id="ARBA00022801"/>
    </source>
</evidence>
<evidence type="ECO:0000256" key="3">
    <source>
        <dbReference type="ARBA" id="ARBA00004170"/>
    </source>
</evidence>
<dbReference type="EC" id="3.1.3.16" evidence="5"/>
<comment type="catalytic activity">
    <reaction evidence="12">
        <text>O-phospho-L-seryl-[protein] + H2O = L-seryl-[protein] + phosphate</text>
        <dbReference type="Rhea" id="RHEA:20629"/>
        <dbReference type="Rhea" id="RHEA-COMP:9863"/>
        <dbReference type="Rhea" id="RHEA-COMP:11604"/>
        <dbReference type="ChEBI" id="CHEBI:15377"/>
        <dbReference type="ChEBI" id="CHEBI:29999"/>
        <dbReference type="ChEBI" id="CHEBI:43474"/>
        <dbReference type="ChEBI" id="CHEBI:83421"/>
        <dbReference type="EC" id="3.1.3.16"/>
    </reaction>
</comment>
<keyword evidence="17" id="KW-1185">Reference proteome</keyword>
<comment type="similarity">
    <text evidence="4 14">Belongs to the PP2C family.</text>
</comment>
<evidence type="ECO:0000313" key="17">
    <source>
        <dbReference type="Proteomes" id="UP000688137"/>
    </source>
</evidence>